<feature type="region of interest" description="Disordered" evidence="1">
    <location>
        <begin position="1"/>
        <end position="37"/>
    </location>
</feature>
<evidence type="ECO:0000313" key="4">
    <source>
        <dbReference type="EMBL" id="MBE9041521.1"/>
    </source>
</evidence>
<sequence>MQVGKQAKKVTPSDGTWETSRETSPKTSTDTTREPAQRKLLQAIESEVDGRLAQSLHNAVRLSLGMERRDSAVSSPWEVTWYEPQKPPKPLPAGTRIGEVFREKEQQLLILGEPGAGKTTTMLELARELLDAAWADGSQPIPVLVSLSSWKQPKVEIFDWLVAELKAKYGLRQDLGKEWLESGALLPLLDGLDEVTPELQQHCAEAINTWLTGDLEKQPCGVLVCCRREEFEKIVRKKLSLQGAIYLQPLTATQIEAYFTRLKLPEVWQTVREDAPLRELLTKPLFLSMFGLVQIQGKFDLAAWKKRETSEAKIEYLFDTYWDAVMSRELILDPDKKKLGWLSKTYTNKALPKPEAVKRTLVFVANAIEHDPRLGSEFMIEKMQPLWLKSKTKESYYYIVLSFIASFVLFFTIELYFYFLYKLFLINILYISLIFFFIISLFMILVHNLTPVKNKIYFIEDIKLPETSEERKYSTSILRKELIRDLICSLIISLVCSFYLAPILDSKTIFMASFVFCFTGGLIKGIVKGFKTDVENKIIPNQGFKNSMKNTIYWGLVILCITSMIKIEFIDSLKVQQFSSAMSSNSILSLCIILILWLSIVFLGVYPSTQHIALRIVLAWNRYVPLRFDRLLDYCTERLLIQRIGGRYRFVHKLLQDHFAKMELD</sequence>
<keyword evidence="2" id="KW-0472">Membrane</keyword>
<feature type="transmembrane region" description="Helical" evidence="2">
    <location>
        <begin position="551"/>
        <end position="567"/>
    </location>
</feature>
<dbReference type="EMBL" id="JADEXN010000206">
    <property type="protein sequence ID" value="MBE9041521.1"/>
    <property type="molecule type" value="Genomic_DNA"/>
</dbReference>
<dbReference type="InterPro" id="IPR027417">
    <property type="entry name" value="P-loop_NTPase"/>
</dbReference>
<dbReference type="Gene3D" id="3.40.50.300">
    <property type="entry name" value="P-loop containing nucleotide triphosphate hydrolases"/>
    <property type="match status" value="1"/>
</dbReference>
<evidence type="ECO:0000313" key="5">
    <source>
        <dbReference type="Proteomes" id="UP000621799"/>
    </source>
</evidence>
<gene>
    <name evidence="4" type="ORF">IQ235_12095</name>
</gene>
<dbReference type="SUPFAM" id="SSF52540">
    <property type="entry name" value="P-loop containing nucleoside triphosphate hydrolases"/>
    <property type="match status" value="1"/>
</dbReference>
<name>A0A928W061_9CYAN</name>
<accession>A0A928W061</accession>
<proteinExistence type="predicted"/>
<keyword evidence="5" id="KW-1185">Reference proteome</keyword>
<keyword evidence="2" id="KW-0812">Transmembrane</keyword>
<feature type="transmembrane region" description="Helical" evidence="2">
    <location>
        <begin position="509"/>
        <end position="530"/>
    </location>
</feature>
<dbReference type="AlphaFoldDB" id="A0A928W061"/>
<reference evidence="4" key="1">
    <citation type="submission" date="2020-10" db="EMBL/GenBank/DDBJ databases">
        <authorList>
            <person name="Castelo-Branco R."/>
            <person name="Eusebio N."/>
            <person name="Adriana R."/>
            <person name="Vieira A."/>
            <person name="Brugerolle De Fraissinette N."/>
            <person name="Rezende De Castro R."/>
            <person name="Schneider M.P."/>
            <person name="Vasconcelos V."/>
            <person name="Leao P.N."/>
        </authorList>
    </citation>
    <scope>NUCLEOTIDE SEQUENCE</scope>
    <source>
        <strain evidence="4">LEGE 11467</strain>
    </source>
</reference>
<keyword evidence="2" id="KW-1133">Transmembrane helix</keyword>
<comment type="caution">
    <text evidence="4">The sequence shown here is derived from an EMBL/GenBank/DDBJ whole genome shotgun (WGS) entry which is preliminary data.</text>
</comment>
<feature type="transmembrane region" description="Helical" evidence="2">
    <location>
        <begin position="424"/>
        <end position="446"/>
    </location>
</feature>
<feature type="domain" description="NACHT" evidence="3">
    <location>
        <begin position="107"/>
        <end position="261"/>
    </location>
</feature>
<dbReference type="InterPro" id="IPR007111">
    <property type="entry name" value="NACHT_NTPase"/>
</dbReference>
<feature type="transmembrane region" description="Helical" evidence="2">
    <location>
        <begin position="587"/>
        <end position="606"/>
    </location>
</feature>
<evidence type="ECO:0000256" key="1">
    <source>
        <dbReference type="SAM" id="MobiDB-lite"/>
    </source>
</evidence>
<dbReference type="Pfam" id="PF05729">
    <property type="entry name" value="NACHT"/>
    <property type="match status" value="1"/>
</dbReference>
<feature type="transmembrane region" description="Helical" evidence="2">
    <location>
        <begin position="396"/>
        <end position="418"/>
    </location>
</feature>
<organism evidence="4 5">
    <name type="scientific">Zarconia navalis LEGE 11467</name>
    <dbReference type="NCBI Taxonomy" id="1828826"/>
    <lineage>
        <taxon>Bacteria</taxon>
        <taxon>Bacillati</taxon>
        <taxon>Cyanobacteriota</taxon>
        <taxon>Cyanophyceae</taxon>
        <taxon>Oscillatoriophycideae</taxon>
        <taxon>Oscillatoriales</taxon>
        <taxon>Oscillatoriales incertae sedis</taxon>
        <taxon>Zarconia</taxon>
        <taxon>Zarconia navalis</taxon>
    </lineage>
</organism>
<dbReference type="Proteomes" id="UP000621799">
    <property type="component" value="Unassembled WGS sequence"/>
</dbReference>
<feature type="transmembrane region" description="Helical" evidence="2">
    <location>
        <begin position="482"/>
        <end position="503"/>
    </location>
</feature>
<protein>
    <submittedName>
        <fullName evidence="4">NACHT domain-containing protein</fullName>
    </submittedName>
</protein>
<evidence type="ECO:0000259" key="3">
    <source>
        <dbReference type="Pfam" id="PF05729"/>
    </source>
</evidence>
<evidence type="ECO:0000256" key="2">
    <source>
        <dbReference type="SAM" id="Phobius"/>
    </source>
</evidence>